<comment type="caution">
    <text evidence="2">The sequence shown here is derived from an EMBL/GenBank/DDBJ whole genome shotgun (WGS) entry which is preliminary data.</text>
</comment>
<dbReference type="Pfam" id="PF06445">
    <property type="entry name" value="GyrI-like"/>
    <property type="match status" value="1"/>
</dbReference>
<dbReference type="InterPro" id="IPR010499">
    <property type="entry name" value="AraC_E-bd"/>
</dbReference>
<dbReference type="Gene3D" id="3.20.80.10">
    <property type="entry name" value="Regulatory factor, effector binding domain"/>
    <property type="match status" value="1"/>
</dbReference>
<dbReference type="InterPro" id="IPR011256">
    <property type="entry name" value="Reg_factor_effector_dom_sf"/>
</dbReference>
<organism evidence="2 3">
    <name type="scientific">Micrococcus endophyticus</name>
    <dbReference type="NCBI Taxonomy" id="455343"/>
    <lineage>
        <taxon>Bacteria</taxon>
        <taxon>Bacillati</taxon>
        <taxon>Actinomycetota</taxon>
        <taxon>Actinomycetes</taxon>
        <taxon>Micrococcales</taxon>
        <taxon>Micrococcaceae</taxon>
        <taxon>Micrococcus</taxon>
    </lineage>
</organism>
<dbReference type="Proteomes" id="UP000567246">
    <property type="component" value="Unassembled WGS sequence"/>
</dbReference>
<sequence length="168" mass="17497">MSTLSEMHVIDFPGFPTVVVRGSGQSVDGLHHFMDTSFRALGAAMGQGVFAPAGPAFALYRGMTGQGLGESVDLEVGHPVDAPPAAPLDVDGVRVEPSSLPAGPLAVAKHTGPYELLPEAWEAFLKALRADGHEPGDLCWEAYDTEPGPDVDPETLVTGLAVPVRTVA</sequence>
<dbReference type="RefSeq" id="WP_184173051.1">
    <property type="nucleotide sequence ID" value="NZ_BAABAG010000012.1"/>
</dbReference>
<dbReference type="AlphaFoldDB" id="A0A7W9JKM7"/>
<reference evidence="2 3" key="1">
    <citation type="submission" date="2020-08" db="EMBL/GenBank/DDBJ databases">
        <title>Sequencing the genomes of 1000 actinobacteria strains.</title>
        <authorList>
            <person name="Klenk H.-P."/>
        </authorList>
    </citation>
    <scope>NUCLEOTIDE SEQUENCE [LARGE SCALE GENOMIC DNA]</scope>
    <source>
        <strain evidence="2 3">DSM 17945</strain>
    </source>
</reference>
<dbReference type="SUPFAM" id="SSF55136">
    <property type="entry name" value="Probable bacterial effector-binding domain"/>
    <property type="match status" value="1"/>
</dbReference>
<proteinExistence type="predicted"/>
<keyword evidence="3" id="KW-1185">Reference proteome</keyword>
<evidence type="ECO:0000313" key="3">
    <source>
        <dbReference type="Proteomes" id="UP000567246"/>
    </source>
</evidence>
<evidence type="ECO:0000259" key="1">
    <source>
        <dbReference type="SMART" id="SM00871"/>
    </source>
</evidence>
<evidence type="ECO:0000313" key="2">
    <source>
        <dbReference type="EMBL" id="MBB5849473.1"/>
    </source>
</evidence>
<feature type="domain" description="AraC effector-binding" evidence="1">
    <location>
        <begin position="5"/>
        <end position="165"/>
    </location>
</feature>
<name>A0A7W9JKM7_9MICC</name>
<accession>A0A7W9JKM7</accession>
<gene>
    <name evidence="2" type="ORF">HDA33_002037</name>
</gene>
<protein>
    <submittedName>
        <fullName evidence="2">Effector-binding domain-containing protein</fullName>
    </submittedName>
</protein>
<dbReference type="EMBL" id="JACHMW010000001">
    <property type="protein sequence ID" value="MBB5849473.1"/>
    <property type="molecule type" value="Genomic_DNA"/>
</dbReference>
<dbReference type="SMART" id="SM00871">
    <property type="entry name" value="AraC_E_bind"/>
    <property type="match status" value="1"/>
</dbReference>
<dbReference type="InterPro" id="IPR029442">
    <property type="entry name" value="GyrI-like"/>
</dbReference>